<accession>A0A2P5FJF9</accession>
<dbReference type="GO" id="GO:0003676">
    <property type="term" value="F:nucleic acid binding"/>
    <property type="evidence" value="ECO:0007669"/>
    <property type="project" value="InterPro"/>
</dbReference>
<dbReference type="InParanoid" id="A0A2P5FJF9"/>
<name>A0A2P5FJF9_TREOI</name>
<evidence type="ECO:0000313" key="2">
    <source>
        <dbReference type="EMBL" id="PON97917.1"/>
    </source>
</evidence>
<dbReference type="Pfam" id="PF13456">
    <property type="entry name" value="RVT_3"/>
    <property type="match status" value="1"/>
</dbReference>
<gene>
    <name evidence="2" type="ORF">TorRG33x02_062320</name>
</gene>
<comment type="caution">
    <text evidence="2">The sequence shown here is derived from an EMBL/GenBank/DDBJ whole genome shotgun (WGS) entry which is preliminary data.</text>
</comment>
<evidence type="ECO:0000259" key="1">
    <source>
        <dbReference type="Pfam" id="PF13456"/>
    </source>
</evidence>
<dbReference type="AlphaFoldDB" id="A0A2P5FJF9"/>
<evidence type="ECO:0000313" key="3">
    <source>
        <dbReference type="Proteomes" id="UP000237000"/>
    </source>
</evidence>
<protein>
    <recommendedName>
        <fullName evidence="1">RNase H type-1 domain-containing protein</fullName>
    </recommendedName>
</protein>
<reference evidence="3" key="1">
    <citation type="submission" date="2016-06" db="EMBL/GenBank/DDBJ databases">
        <title>Parallel loss of symbiosis genes in relatives of nitrogen-fixing non-legume Parasponia.</title>
        <authorList>
            <person name="Van Velzen R."/>
            <person name="Holmer R."/>
            <person name="Bu F."/>
            <person name="Rutten L."/>
            <person name="Van Zeijl A."/>
            <person name="Liu W."/>
            <person name="Santuari L."/>
            <person name="Cao Q."/>
            <person name="Sharma T."/>
            <person name="Shen D."/>
            <person name="Roswanjaya Y."/>
            <person name="Wardhani T."/>
            <person name="Kalhor M.S."/>
            <person name="Jansen J."/>
            <person name="Van den Hoogen J."/>
            <person name="Gungor B."/>
            <person name="Hartog M."/>
            <person name="Hontelez J."/>
            <person name="Verver J."/>
            <person name="Yang W.-C."/>
            <person name="Schijlen E."/>
            <person name="Repin R."/>
            <person name="Schilthuizen M."/>
            <person name="Schranz E."/>
            <person name="Heidstra R."/>
            <person name="Miyata K."/>
            <person name="Fedorova E."/>
            <person name="Kohlen W."/>
            <person name="Bisseling T."/>
            <person name="Smit S."/>
            <person name="Geurts R."/>
        </authorList>
    </citation>
    <scope>NUCLEOTIDE SEQUENCE [LARGE SCALE GENOMIC DNA]</scope>
    <source>
        <strain evidence="3">cv. RG33-2</strain>
    </source>
</reference>
<keyword evidence="3" id="KW-1185">Reference proteome</keyword>
<proteinExistence type="predicted"/>
<sequence>MNTDASIRNEIGLVCLGAVFRDCKRIVVACLSKQVPGIFSSKTVELLSMRDGLRFGTWLGFQITHVESYALWVINSLKRSIAFANNALLYADI</sequence>
<dbReference type="InterPro" id="IPR002156">
    <property type="entry name" value="RNaseH_domain"/>
</dbReference>
<feature type="domain" description="RNase H type-1" evidence="1">
    <location>
        <begin position="2"/>
        <end position="80"/>
    </location>
</feature>
<dbReference type="Proteomes" id="UP000237000">
    <property type="component" value="Unassembled WGS sequence"/>
</dbReference>
<dbReference type="GO" id="GO:0004523">
    <property type="term" value="F:RNA-DNA hybrid ribonuclease activity"/>
    <property type="evidence" value="ECO:0007669"/>
    <property type="project" value="InterPro"/>
</dbReference>
<organism evidence="2 3">
    <name type="scientific">Trema orientale</name>
    <name type="common">Charcoal tree</name>
    <name type="synonym">Celtis orientalis</name>
    <dbReference type="NCBI Taxonomy" id="63057"/>
    <lineage>
        <taxon>Eukaryota</taxon>
        <taxon>Viridiplantae</taxon>
        <taxon>Streptophyta</taxon>
        <taxon>Embryophyta</taxon>
        <taxon>Tracheophyta</taxon>
        <taxon>Spermatophyta</taxon>
        <taxon>Magnoliopsida</taxon>
        <taxon>eudicotyledons</taxon>
        <taxon>Gunneridae</taxon>
        <taxon>Pentapetalae</taxon>
        <taxon>rosids</taxon>
        <taxon>fabids</taxon>
        <taxon>Rosales</taxon>
        <taxon>Cannabaceae</taxon>
        <taxon>Trema</taxon>
    </lineage>
</organism>
<dbReference type="EMBL" id="JXTC01000028">
    <property type="protein sequence ID" value="PON97917.1"/>
    <property type="molecule type" value="Genomic_DNA"/>
</dbReference>